<protein>
    <submittedName>
        <fullName evidence="1">Uncharacterized protein</fullName>
    </submittedName>
</protein>
<comment type="caution">
    <text evidence="1">The sequence shown here is derived from an EMBL/GenBank/DDBJ whole genome shotgun (WGS) entry which is preliminary data.</text>
</comment>
<accession>A0A1V6T1V6</accession>
<keyword evidence="2" id="KW-1185">Reference proteome</keyword>
<name>A0A1V6T1V6_9EURO</name>
<gene>
    <name evidence="1" type="ORF">PENFLA_c018G04044</name>
</gene>
<dbReference type="OrthoDB" id="5230585at2759"/>
<proteinExistence type="predicted"/>
<dbReference type="AlphaFoldDB" id="A0A1V6T1V6"/>
<reference evidence="2" key="1">
    <citation type="journal article" date="2017" name="Nat. Microbiol.">
        <title>Global analysis of biosynthetic gene clusters reveals vast potential of secondary metabolite production in Penicillium species.</title>
        <authorList>
            <person name="Nielsen J.C."/>
            <person name="Grijseels S."/>
            <person name="Prigent S."/>
            <person name="Ji B."/>
            <person name="Dainat J."/>
            <person name="Nielsen K.F."/>
            <person name="Frisvad J.C."/>
            <person name="Workman M."/>
            <person name="Nielsen J."/>
        </authorList>
    </citation>
    <scope>NUCLEOTIDE SEQUENCE [LARGE SCALE GENOMIC DNA]</scope>
    <source>
        <strain evidence="2">IBT 14082</strain>
    </source>
</reference>
<dbReference type="Proteomes" id="UP000191342">
    <property type="component" value="Unassembled WGS sequence"/>
</dbReference>
<sequence length="89" mass="9987">MTIGPSQRGATFLDGLGQEEPHYTTVDTWALAQHDCEILDEPRVLLEIDDDCILFHCCPALPLEEIAVDFARPAVLIWDRVVAEPKLGW</sequence>
<organism evidence="1 2">
    <name type="scientific">Penicillium flavigenum</name>
    <dbReference type="NCBI Taxonomy" id="254877"/>
    <lineage>
        <taxon>Eukaryota</taxon>
        <taxon>Fungi</taxon>
        <taxon>Dikarya</taxon>
        <taxon>Ascomycota</taxon>
        <taxon>Pezizomycotina</taxon>
        <taxon>Eurotiomycetes</taxon>
        <taxon>Eurotiomycetidae</taxon>
        <taxon>Eurotiales</taxon>
        <taxon>Aspergillaceae</taxon>
        <taxon>Penicillium</taxon>
    </lineage>
</organism>
<evidence type="ECO:0000313" key="1">
    <source>
        <dbReference type="EMBL" id="OQE19733.1"/>
    </source>
</evidence>
<evidence type="ECO:0000313" key="2">
    <source>
        <dbReference type="Proteomes" id="UP000191342"/>
    </source>
</evidence>
<dbReference type="EMBL" id="MLQL01000018">
    <property type="protein sequence ID" value="OQE19733.1"/>
    <property type="molecule type" value="Genomic_DNA"/>
</dbReference>